<protein>
    <recommendedName>
        <fullName evidence="16">Branched-chain-amino-acid aminotransferase</fullName>
        <shortName evidence="16">BCAT</shortName>
        <ecNumber evidence="16">2.6.1.42</ecNumber>
    </recommendedName>
</protein>
<dbReference type="InterPro" id="IPR018300">
    <property type="entry name" value="Aminotrans_IV_CS"/>
</dbReference>
<evidence type="ECO:0000256" key="1">
    <source>
        <dbReference type="ARBA" id="ARBA00001933"/>
    </source>
</evidence>
<comment type="pathway">
    <text evidence="3 16">Amino-acid biosynthesis; L-isoleucine biosynthesis; L-isoleucine from 2-oxobutanoate: step 4/4.</text>
</comment>
<dbReference type="EC" id="2.6.1.42" evidence="16"/>
<organism evidence="17 18">
    <name type="scientific">Vulcanisaeta distributa (strain DSM 14429 / JCM 11212 / NBRC 100878 / IC-017)</name>
    <dbReference type="NCBI Taxonomy" id="572478"/>
    <lineage>
        <taxon>Archaea</taxon>
        <taxon>Thermoproteota</taxon>
        <taxon>Thermoprotei</taxon>
        <taxon>Thermoproteales</taxon>
        <taxon>Thermoproteaceae</taxon>
        <taxon>Vulcanisaeta</taxon>
    </lineage>
</organism>
<comment type="pathway">
    <text evidence="5 16">Amino-acid biosynthesis; L-leucine biosynthesis; L-leucine from 3-methyl-2-oxobutanoate: step 4/4.</text>
</comment>
<comment type="catalytic activity">
    <reaction evidence="12 16">
        <text>L-valine + 2-oxoglutarate = 3-methyl-2-oxobutanoate + L-glutamate</text>
        <dbReference type="Rhea" id="RHEA:24813"/>
        <dbReference type="ChEBI" id="CHEBI:11851"/>
        <dbReference type="ChEBI" id="CHEBI:16810"/>
        <dbReference type="ChEBI" id="CHEBI:29985"/>
        <dbReference type="ChEBI" id="CHEBI:57762"/>
        <dbReference type="EC" id="2.6.1.42"/>
    </reaction>
</comment>
<dbReference type="GO" id="GO:0009097">
    <property type="term" value="P:isoleucine biosynthetic process"/>
    <property type="evidence" value="ECO:0007669"/>
    <property type="project" value="UniProtKB-UniPathway"/>
</dbReference>
<dbReference type="CDD" id="cd01557">
    <property type="entry name" value="BCAT_beta_family"/>
    <property type="match status" value="1"/>
</dbReference>
<evidence type="ECO:0000256" key="13">
    <source>
        <dbReference type="ARBA" id="ARBA00048798"/>
    </source>
</evidence>
<comment type="function">
    <text evidence="2 16">Acts on leucine, isoleucine and valine.</text>
</comment>
<evidence type="ECO:0000256" key="6">
    <source>
        <dbReference type="ARBA" id="ARBA00009320"/>
    </source>
</evidence>
<gene>
    <name evidence="16" type="primary">ilvE</name>
    <name evidence="17" type="ordered locus">Vdis_2391</name>
</gene>
<evidence type="ECO:0000256" key="11">
    <source>
        <dbReference type="ARBA" id="ARBA00023304"/>
    </source>
</evidence>
<comment type="pathway">
    <text evidence="4 16">Amino-acid biosynthesis; L-valine biosynthesis; L-valine from pyruvate: step 4/4.</text>
</comment>
<dbReference type="PROSITE" id="PS00770">
    <property type="entry name" value="AA_TRANSFER_CLASS_4"/>
    <property type="match status" value="1"/>
</dbReference>
<dbReference type="GO" id="GO:0009098">
    <property type="term" value="P:L-leucine biosynthetic process"/>
    <property type="evidence" value="ECO:0007669"/>
    <property type="project" value="UniProtKB-UniPathway"/>
</dbReference>
<dbReference type="InterPro" id="IPR043131">
    <property type="entry name" value="BCAT-like_N"/>
</dbReference>
<name>E1QR68_VULDI</name>
<keyword evidence="8 16" id="KW-0028">Amino-acid biosynthesis</keyword>
<dbReference type="HOGENOM" id="CLU_020844_3_1_2"/>
<evidence type="ECO:0000256" key="3">
    <source>
        <dbReference type="ARBA" id="ARBA00004824"/>
    </source>
</evidence>
<dbReference type="Gene3D" id="3.30.470.10">
    <property type="match status" value="1"/>
</dbReference>
<dbReference type="eggNOG" id="arCOG02297">
    <property type="taxonomic scope" value="Archaea"/>
</dbReference>
<evidence type="ECO:0000256" key="2">
    <source>
        <dbReference type="ARBA" id="ARBA00003109"/>
    </source>
</evidence>
<dbReference type="GO" id="GO:0052655">
    <property type="term" value="F:L-valine-2-oxoglutarate transaminase activity"/>
    <property type="evidence" value="ECO:0007669"/>
    <property type="project" value="RHEA"/>
</dbReference>
<comment type="catalytic activity">
    <reaction evidence="13 16">
        <text>L-isoleucine + 2-oxoglutarate = (S)-3-methyl-2-oxopentanoate + L-glutamate</text>
        <dbReference type="Rhea" id="RHEA:24801"/>
        <dbReference type="ChEBI" id="CHEBI:16810"/>
        <dbReference type="ChEBI" id="CHEBI:29985"/>
        <dbReference type="ChEBI" id="CHEBI:35146"/>
        <dbReference type="ChEBI" id="CHEBI:58045"/>
        <dbReference type="EC" id="2.6.1.42"/>
    </reaction>
</comment>
<dbReference type="PANTHER" id="PTHR42743:SF11">
    <property type="entry name" value="AMINODEOXYCHORISMATE LYASE"/>
    <property type="match status" value="1"/>
</dbReference>
<dbReference type="InterPro" id="IPR033939">
    <property type="entry name" value="BCAT_family"/>
</dbReference>
<dbReference type="SUPFAM" id="SSF56752">
    <property type="entry name" value="D-aminoacid aminotransferase-like PLP-dependent enzymes"/>
    <property type="match status" value="1"/>
</dbReference>
<dbReference type="UniPathway" id="UPA00047">
    <property type="reaction ID" value="UER00058"/>
</dbReference>
<comment type="similarity">
    <text evidence="6 15">Belongs to the class-IV pyridoxal-phosphate-dependent aminotransferase family.</text>
</comment>
<evidence type="ECO:0000256" key="9">
    <source>
        <dbReference type="ARBA" id="ARBA00022679"/>
    </source>
</evidence>
<keyword evidence="10 16" id="KW-0663">Pyridoxal phosphate</keyword>
<reference evidence="17 18" key="1">
    <citation type="journal article" date="2010" name="Stand. Genomic Sci.">
        <title>Complete genome sequence of Vulcanisaeta distributa type strain (IC-017).</title>
        <authorList>
            <person name="Mavromatis K."/>
            <person name="Sikorski J."/>
            <person name="Pabst E."/>
            <person name="Teshima H."/>
            <person name="Lapidus A."/>
            <person name="Lucas S."/>
            <person name="Nolan M."/>
            <person name="Glavina Del Rio T."/>
            <person name="Cheng J.F."/>
            <person name="Bruce D."/>
            <person name="Goodwin L."/>
            <person name="Pitluck S."/>
            <person name="Liolios K."/>
            <person name="Ivanova N."/>
            <person name="Mikhailova N."/>
            <person name="Pati A."/>
            <person name="Chen A."/>
            <person name="Palaniappan K."/>
            <person name="Land M."/>
            <person name="Hauser L."/>
            <person name="Chang Y.J."/>
            <person name="Jeffries C.D."/>
            <person name="Rohde M."/>
            <person name="Spring S."/>
            <person name="Goker M."/>
            <person name="Wirth R."/>
            <person name="Woyke T."/>
            <person name="Bristow J."/>
            <person name="Eisen J.A."/>
            <person name="Markowitz V."/>
            <person name="Hugenholtz P."/>
            <person name="Klenk H.P."/>
            <person name="Kyrpides N.C."/>
        </authorList>
    </citation>
    <scope>NUCLEOTIDE SEQUENCE [LARGE SCALE GENOMIC DNA]</scope>
    <source>
        <strain evidence="18">DSM 14429 / JCM 11212 / NBRC 100878 / IC-017</strain>
    </source>
</reference>
<evidence type="ECO:0000256" key="12">
    <source>
        <dbReference type="ARBA" id="ARBA00048212"/>
    </source>
</evidence>
<dbReference type="UniPathway" id="UPA00049">
    <property type="reaction ID" value="UER00062"/>
</dbReference>
<reference evidence="18" key="2">
    <citation type="journal article" date="2010" name="Stand. Genomic Sci.">
        <title>Complete genome sequence of Vulcanisaeta distributa type strain (IC-017T).</title>
        <authorList>
            <person name="Mavromatis K."/>
            <person name="Sikorski J."/>
            <person name="Pabst E."/>
            <person name="Teshima H."/>
            <person name="Lapidus A."/>
            <person name="Lucas S."/>
            <person name="Nolan M."/>
            <person name="Glavina Del Rio T."/>
            <person name="Cheng J."/>
            <person name="Bruce D."/>
            <person name="Goodwin L."/>
            <person name="Pitluck S."/>
            <person name="Liolios K."/>
            <person name="Ivanova N."/>
            <person name="Mikhailova N."/>
            <person name="Pati A."/>
            <person name="Chen A."/>
            <person name="Palaniappan K."/>
            <person name="Land M."/>
            <person name="Hauser L."/>
            <person name="Chang Y."/>
            <person name="Jeffries C."/>
            <person name="Rohde M."/>
            <person name="Spring S."/>
            <person name="Goker M."/>
            <person name="Wirth R."/>
            <person name="Woyke T."/>
            <person name="Bristow J."/>
            <person name="Eisen J."/>
            <person name="Markowitz V."/>
            <person name="Hugenholtz P."/>
            <person name="Klenk H."/>
            <person name="Kyrpides N."/>
        </authorList>
    </citation>
    <scope>NUCLEOTIDE SEQUENCE [LARGE SCALE GENOMIC DNA]</scope>
    <source>
        <strain evidence="18">DSM 14429 / JCM 11212 / NBRC 100878 / IC-017</strain>
    </source>
</reference>
<dbReference type="Gene3D" id="3.20.10.10">
    <property type="entry name" value="D-amino Acid Aminotransferase, subunit A, domain 2"/>
    <property type="match status" value="1"/>
</dbReference>
<dbReference type="InterPro" id="IPR043132">
    <property type="entry name" value="BCAT-like_C"/>
</dbReference>
<keyword evidence="11 16" id="KW-0100">Branched-chain amino acid biosynthesis</keyword>
<dbReference type="Pfam" id="PF01063">
    <property type="entry name" value="Aminotran_4"/>
    <property type="match status" value="1"/>
</dbReference>
<accession>E1QR68</accession>
<evidence type="ECO:0000313" key="18">
    <source>
        <dbReference type="Proteomes" id="UP000006681"/>
    </source>
</evidence>
<dbReference type="NCBIfam" id="NF005146">
    <property type="entry name" value="PRK06606.1"/>
    <property type="match status" value="1"/>
</dbReference>
<evidence type="ECO:0000256" key="14">
    <source>
        <dbReference type="ARBA" id="ARBA00049229"/>
    </source>
</evidence>
<evidence type="ECO:0000256" key="5">
    <source>
        <dbReference type="ARBA" id="ARBA00005072"/>
    </source>
</evidence>
<dbReference type="InterPro" id="IPR005785">
    <property type="entry name" value="B_amino_transI"/>
</dbReference>
<dbReference type="UniPathway" id="UPA00048">
    <property type="reaction ID" value="UER00073"/>
</dbReference>
<dbReference type="KEGG" id="vdi:Vdis_2391"/>
<dbReference type="AlphaFoldDB" id="E1QR68"/>
<dbReference type="InterPro" id="IPR036038">
    <property type="entry name" value="Aminotransferase-like"/>
</dbReference>
<dbReference type="GO" id="GO:0052654">
    <property type="term" value="F:L-leucine-2-oxoglutarate transaminase activity"/>
    <property type="evidence" value="ECO:0007669"/>
    <property type="project" value="RHEA"/>
</dbReference>
<dbReference type="GO" id="GO:0009099">
    <property type="term" value="P:L-valine biosynthetic process"/>
    <property type="evidence" value="ECO:0007669"/>
    <property type="project" value="UniProtKB-UniPathway"/>
</dbReference>
<evidence type="ECO:0000256" key="10">
    <source>
        <dbReference type="ARBA" id="ARBA00022898"/>
    </source>
</evidence>
<dbReference type="InterPro" id="IPR001544">
    <property type="entry name" value="Aminotrans_IV"/>
</dbReference>
<dbReference type="Proteomes" id="UP000006681">
    <property type="component" value="Chromosome"/>
</dbReference>
<evidence type="ECO:0000256" key="8">
    <source>
        <dbReference type="ARBA" id="ARBA00022605"/>
    </source>
</evidence>
<evidence type="ECO:0000313" key="17">
    <source>
        <dbReference type="EMBL" id="ADN51758.1"/>
    </source>
</evidence>
<dbReference type="GO" id="GO:0052656">
    <property type="term" value="F:L-isoleucine-2-oxoglutarate transaminase activity"/>
    <property type="evidence" value="ECO:0007669"/>
    <property type="project" value="RHEA"/>
</dbReference>
<keyword evidence="18" id="KW-1185">Reference proteome</keyword>
<dbReference type="STRING" id="572478.Vdis_2391"/>
<dbReference type="EMBL" id="CP002100">
    <property type="protein sequence ID" value="ADN51758.1"/>
    <property type="molecule type" value="Genomic_DNA"/>
</dbReference>
<evidence type="ECO:0000256" key="15">
    <source>
        <dbReference type="RuleBase" id="RU004106"/>
    </source>
</evidence>
<dbReference type="FunFam" id="3.20.10.10:FF:000001">
    <property type="entry name" value="Branched-chain-amino-acid aminotransferase"/>
    <property type="match status" value="1"/>
</dbReference>
<evidence type="ECO:0000256" key="7">
    <source>
        <dbReference type="ARBA" id="ARBA00022576"/>
    </source>
</evidence>
<sequence>MAWAGAAKYTIYMIMLNKEFIVGELMKYVWVNGKLIPEREAVIPILTHALHYGTSVFEGIRAYWSPESNNLYIFRARDHYIRFHNSAKIMGIKVGYGIDELVDATVELLKANEVRENVYIRPIAFVSASTVNLDIRDLETTTAIIAIPFGHYLEPKGVRAKVVSWLRVHNSMFPMKAKVGGIYVNSVIALLDAKISGFDEAILLNRDGYVAEGSGENVFIVKDGVLYTPPTYDSILEGITRDTVITIAKDLGLTVIEKRITREELYTADEVFFTGTAAEVTPVVNIDGRVIGNGQPGPITLKIRSYYMDLVHGKVSKYMSWLTPVY</sequence>
<evidence type="ECO:0000256" key="16">
    <source>
        <dbReference type="RuleBase" id="RU364094"/>
    </source>
</evidence>
<proteinExistence type="inferred from homology"/>
<dbReference type="NCBIfam" id="TIGR01122">
    <property type="entry name" value="ilvE_I"/>
    <property type="match status" value="1"/>
</dbReference>
<keyword evidence="7 16" id="KW-0032">Aminotransferase</keyword>
<evidence type="ECO:0000256" key="4">
    <source>
        <dbReference type="ARBA" id="ARBA00004931"/>
    </source>
</evidence>
<comment type="cofactor">
    <cofactor evidence="1 16">
        <name>pyridoxal 5'-phosphate</name>
        <dbReference type="ChEBI" id="CHEBI:597326"/>
    </cofactor>
</comment>
<dbReference type="PANTHER" id="PTHR42743">
    <property type="entry name" value="AMINO-ACID AMINOTRANSFERASE"/>
    <property type="match status" value="1"/>
</dbReference>
<comment type="catalytic activity">
    <reaction evidence="14 16">
        <text>L-leucine + 2-oxoglutarate = 4-methyl-2-oxopentanoate + L-glutamate</text>
        <dbReference type="Rhea" id="RHEA:18321"/>
        <dbReference type="ChEBI" id="CHEBI:16810"/>
        <dbReference type="ChEBI" id="CHEBI:17865"/>
        <dbReference type="ChEBI" id="CHEBI:29985"/>
        <dbReference type="ChEBI" id="CHEBI:57427"/>
        <dbReference type="EC" id="2.6.1.42"/>
    </reaction>
</comment>
<keyword evidence="9 16" id="KW-0808">Transferase</keyword>
<dbReference type="InterPro" id="IPR050571">
    <property type="entry name" value="Class-IV_PLP-Dep_Aminotrnsfr"/>
</dbReference>